<evidence type="ECO:0000256" key="4">
    <source>
        <dbReference type="ARBA" id="ARBA00022989"/>
    </source>
</evidence>
<evidence type="ECO:0008006" key="9">
    <source>
        <dbReference type="Google" id="ProtNLM"/>
    </source>
</evidence>
<dbReference type="Proteomes" id="UP000176678">
    <property type="component" value="Unassembled WGS sequence"/>
</dbReference>
<keyword evidence="5 6" id="KW-0472">Membrane</keyword>
<dbReference type="STRING" id="1802410.A3H75_00290"/>
<dbReference type="GO" id="GO:0071555">
    <property type="term" value="P:cell wall organization"/>
    <property type="evidence" value="ECO:0007669"/>
    <property type="project" value="TreeGrafter"/>
</dbReference>
<dbReference type="PANTHER" id="PTHR22926:SF5">
    <property type="entry name" value="PHOSPHO-N-ACETYLMURAMOYL-PENTAPEPTIDE-TRANSFERASE HOMOLOG"/>
    <property type="match status" value="1"/>
</dbReference>
<feature type="transmembrane region" description="Helical" evidence="6">
    <location>
        <begin position="47"/>
        <end position="70"/>
    </location>
</feature>
<dbReference type="GO" id="GO:0005886">
    <property type="term" value="C:plasma membrane"/>
    <property type="evidence" value="ECO:0007669"/>
    <property type="project" value="TreeGrafter"/>
</dbReference>
<evidence type="ECO:0000256" key="2">
    <source>
        <dbReference type="ARBA" id="ARBA00022679"/>
    </source>
</evidence>
<dbReference type="EMBL" id="MGES01000014">
    <property type="protein sequence ID" value="OGL89118.1"/>
    <property type="molecule type" value="Genomic_DNA"/>
</dbReference>
<sequence length="72" mass="8070">MLWLEAGSVIIQLVSKKLRNKKVFLVAPLHHHLEAKGWPAYTVTMRFWMVAGVSAIIGLIIALADPTFILPF</sequence>
<dbReference type="GO" id="GO:0016780">
    <property type="term" value="F:phosphotransferase activity, for other substituted phosphate groups"/>
    <property type="evidence" value="ECO:0007669"/>
    <property type="project" value="InterPro"/>
</dbReference>
<proteinExistence type="predicted"/>
<comment type="subcellular location">
    <subcellularLocation>
        <location evidence="1">Membrane</location>
        <topology evidence="1">Multi-pass membrane protein</topology>
    </subcellularLocation>
</comment>
<evidence type="ECO:0000256" key="6">
    <source>
        <dbReference type="SAM" id="Phobius"/>
    </source>
</evidence>
<keyword evidence="3 6" id="KW-0812">Transmembrane</keyword>
<evidence type="ECO:0000256" key="1">
    <source>
        <dbReference type="ARBA" id="ARBA00004141"/>
    </source>
</evidence>
<dbReference type="GO" id="GO:0044038">
    <property type="term" value="P:cell wall macromolecule biosynthetic process"/>
    <property type="evidence" value="ECO:0007669"/>
    <property type="project" value="TreeGrafter"/>
</dbReference>
<gene>
    <name evidence="7" type="ORF">A3H75_00290</name>
</gene>
<organism evidence="7 8">
    <name type="scientific">Candidatus Uhrbacteria bacterium RIFCSPLOWO2_02_FULL_51_9</name>
    <dbReference type="NCBI Taxonomy" id="1802410"/>
    <lineage>
        <taxon>Bacteria</taxon>
        <taxon>Candidatus Uhriibacteriota</taxon>
    </lineage>
</organism>
<protein>
    <recommendedName>
        <fullName evidence="9">Phospho-N-acetylmuramoyl-pentapeptide-transferase</fullName>
    </recommendedName>
</protein>
<keyword evidence="4 6" id="KW-1133">Transmembrane helix</keyword>
<evidence type="ECO:0000313" key="7">
    <source>
        <dbReference type="EMBL" id="OGL89118.1"/>
    </source>
</evidence>
<evidence type="ECO:0000256" key="3">
    <source>
        <dbReference type="ARBA" id="ARBA00022692"/>
    </source>
</evidence>
<keyword evidence="2" id="KW-0808">Transferase</keyword>
<dbReference type="AlphaFoldDB" id="A0A1F7VG55"/>
<reference evidence="7 8" key="1">
    <citation type="journal article" date="2016" name="Nat. Commun.">
        <title>Thousands of microbial genomes shed light on interconnected biogeochemical processes in an aquifer system.</title>
        <authorList>
            <person name="Anantharaman K."/>
            <person name="Brown C.T."/>
            <person name="Hug L.A."/>
            <person name="Sharon I."/>
            <person name="Castelle C.J."/>
            <person name="Probst A.J."/>
            <person name="Thomas B.C."/>
            <person name="Singh A."/>
            <person name="Wilkins M.J."/>
            <person name="Karaoz U."/>
            <person name="Brodie E.L."/>
            <person name="Williams K.H."/>
            <person name="Hubbard S.S."/>
            <person name="Banfield J.F."/>
        </authorList>
    </citation>
    <scope>NUCLEOTIDE SEQUENCE [LARGE SCALE GENOMIC DNA]</scope>
</reference>
<evidence type="ECO:0000313" key="8">
    <source>
        <dbReference type="Proteomes" id="UP000176678"/>
    </source>
</evidence>
<name>A0A1F7VG55_9BACT</name>
<dbReference type="PANTHER" id="PTHR22926">
    <property type="entry name" value="PHOSPHO-N-ACETYLMURAMOYL-PENTAPEPTIDE-TRANSFERASE"/>
    <property type="match status" value="1"/>
</dbReference>
<dbReference type="InterPro" id="IPR000715">
    <property type="entry name" value="Glycosyl_transferase_4"/>
</dbReference>
<comment type="caution">
    <text evidence="7">The sequence shown here is derived from an EMBL/GenBank/DDBJ whole genome shotgun (WGS) entry which is preliminary data.</text>
</comment>
<accession>A0A1F7VG55</accession>
<evidence type="ECO:0000256" key="5">
    <source>
        <dbReference type="ARBA" id="ARBA00023136"/>
    </source>
</evidence>